<comment type="caution">
    <text evidence="2">The sequence shown here is derived from an EMBL/GenBank/DDBJ whole genome shotgun (WGS) entry which is preliminary data.</text>
</comment>
<protein>
    <submittedName>
        <fullName evidence="2">Uncharacterized protein</fullName>
    </submittedName>
</protein>
<feature type="signal peptide" evidence="1">
    <location>
        <begin position="1"/>
        <end position="18"/>
    </location>
</feature>
<keyword evidence="1" id="KW-0732">Signal</keyword>
<dbReference type="InParanoid" id="A0A1Z5K836"/>
<evidence type="ECO:0000313" key="2">
    <source>
        <dbReference type="EMBL" id="GAX22281.1"/>
    </source>
</evidence>
<gene>
    <name evidence="2" type="ORF">FisN_22Hh071</name>
</gene>
<dbReference type="OrthoDB" id="5977965at2759"/>
<organism evidence="2 3">
    <name type="scientific">Fistulifera solaris</name>
    <name type="common">Oleaginous diatom</name>
    <dbReference type="NCBI Taxonomy" id="1519565"/>
    <lineage>
        <taxon>Eukaryota</taxon>
        <taxon>Sar</taxon>
        <taxon>Stramenopiles</taxon>
        <taxon>Ochrophyta</taxon>
        <taxon>Bacillariophyta</taxon>
        <taxon>Bacillariophyceae</taxon>
        <taxon>Bacillariophycidae</taxon>
        <taxon>Naviculales</taxon>
        <taxon>Naviculaceae</taxon>
        <taxon>Fistulifera</taxon>
    </lineage>
</organism>
<evidence type="ECO:0000313" key="3">
    <source>
        <dbReference type="Proteomes" id="UP000198406"/>
    </source>
</evidence>
<dbReference type="AlphaFoldDB" id="A0A1Z5K836"/>
<evidence type="ECO:0000256" key="1">
    <source>
        <dbReference type="SAM" id="SignalP"/>
    </source>
</evidence>
<dbReference type="EMBL" id="BDSP01000181">
    <property type="protein sequence ID" value="GAX22281.1"/>
    <property type="molecule type" value="Genomic_DNA"/>
</dbReference>
<keyword evidence="3" id="KW-1185">Reference proteome</keyword>
<sequence>MFFRSAFLSTLMAAFASAEIEVDVLGQSGKIMIYDAALGKSDPDRVTMTMDYLYELDENDNVVGKAGSPLQKHSTETFANQQFSYSDIQEVVFSNLTADYLSFDADVYKAGTIKVETYIFKENGTITTSTNETLEVVEGDFKFAIQLIDWNWCNPCADGNATHIDVGVELKGKDDQPTEDDLGGGISVIMSELINIDGENVAMPDGYPKVVTKNGKTLFVFRFPKEVEGGAALYDYDPLITTGGPRAQEDRCGLFCRVCG</sequence>
<name>A0A1Z5K836_FISSO</name>
<proteinExistence type="predicted"/>
<dbReference type="Proteomes" id="UP000198406">
    <property type="component" value="Unassembled WGS sequence"/>
</dbReference>
<accession>A0A1Z5K836</accession>
<reference evidence="2 3" key="1">
    <citation type="journal article" date="2015" name="Plant Cell">
        <title>Oil accumulation by the oleaginous diatom Fistulifera solaris as revealed by the genome and transcriptome.</title>
        <authorList>
            <person name="Tanaka T."/>
            <person name="Maeda Y."/>
            <person name="Veluchamy A."/>
            <person name="Tanaka M."/>
            <person name="Abida H."/>
            <person name="Marechal E."/>
            <person name="Bowler C."/>
            <person name="Muto M."/>
            <person name="Sunaga Y."/>
            <person name="Tanaka M."/>
            <person name="Yoshino T."/>
            <person name="Taniguchi T."/>
            <person name="Fukuda Y."/>
            <person name="Nemoto M."/>
            <person name="Matsumoto M."/>
            <person name="Wong P.S."/>
            <person name="Aburatani S."/>
            <person name="Fujibuchi W."/>
        </authorList>
    </citation>
    <scope>NUCLEOTIDE SEQUENCE [LARGE SCALE GENOMIC DNA]</scope>
    <source>
        <strain evidence="2 3">JPCC DA0580</strain>
    </source>
</reference>
<feature type="chain" id="PRO_5012938803" evidence="1">
    <location>
        <begin position="19"/>
        <end position="260"/>
    </location>
</feature>